<dbReference type="AlphaFoldDB" id="A0A7J9DQZ6"/>
<protein>
    <submittedName>
        <fullName evidence="1">Uncharacterized protein</fullName>
    </submittedName>
</protein>
<reference evidence="1 2" key="1">
    <citation type="journal article" date="2019" name="Genome Biol. Evol.">
        <title>Insights into the evolution of the New World diploid cottons (Gossypium, subgenus Houzingenia) based on genome sequencing.</title>
        <authorList>
            <person name="Grover C.E."/>
            <person name="Arick M.A. 2nd"/>
            <person name="Thrash A."/>
            <person name="Conover J.L."/>
            <person name="Sanders W.S."/>
            <person name="Peterson D.G."/>
            <person name="Frelichowski J.E."/>
            <person name="Scheffler J.A."/>
            <person name="Scheffler B.E."/>
            <person name="Wendel J.F."/>
        </authorList>
    </citation>
    <scope>NUCLEOTIDE SEQUENCE [LARGE SCALE GENOMIC DNA]</scope>
    <source>
        <strain evidence="1">8</strain>
        <tissue evidence="1">Leaf</tissue>
    </source>
</reference>
<gene>
    <name evidence="1" type="ORF">Gotri_012373</name>
</gene>
<dbReference type="Proteomes" id="UP000593568">
    <property type="component" value="Unassembled WGS sequence"/>
</dbReference>
<accession>A0A7J9DQZ6</accession>
<proteinExistence type="predicted"/>
<evidence type="ECO:0000313" key="2">
    <source>
        <dbReference type="Proteomes" id="UP000593568"/>
    </source>
</evidence>
<organism evidence="1 2">
    <name type="scientific">Gossypium trilobum</name>
    <dbReference type="NCBI Taxonomy" id="34281"/>
    <lineage>
        <taxon>Eukaryota</taxon>
        <taxon>Viridiplantae</taxon>
        <taxon>Streptophyta</taxon>
        <taxon>Embryophyta</taxon>
        <taxon>Tracheophyta</taxon>
        <taxon>Spermatophyta</taxon>
        <taxon>Magnoliopsida</taxon>
        <taxon>eudicotyledons</taxon>
        <taxon>Gunneridae</taxon>
        <taxon>Pentapetalae</taxon>
        <taxon>rosids</taxon>
        <taxon>malvids</taxon>
        <taxon>Malvales</taxon>
        <taxon>Malvaceae</taxon>
        <taxon>Malvoideae</taxon>
        <taxon>Gossypium</taxon>
    </lineage>
</organism>
<comment type="caution">
    <text evidence="1">The sequence shown here is derived from an EMBL/GenBank/DDBJ whole genome shotgun (WGS) entry which is preliminary data.</text>
</comment>
<dbReference type="EMBL" id="JABEZW010000004">
    <property type="protein sequence ID" value="MBA0762805.1"/>
    <property type="molecule type" value="Genomic_DNA"/>
</dbReference>
<name>A0A7J9DQZ6_9ROSI</name>
<evidence type="ECO:0000313" key="1">
    <source>
        <dbReference type="EMBL" id="MBA0762805.1"/>
    </source>
</evidence>
<keyword evidence="2" id="KW-1185">Reference proteome</keyword>
<sequence>MIQNIWIIFSTRIQDYVSPQPQTKPQQNSFKQSRQLVLCLLKLKPRRNTKKSWLKCLAHWISNPKMRNL</sequence>